<dbReference type="GeneID" id="115464200"/>
<organism evidence="2 3">
    <name type="scientific">Microcaecilia unicolor</name>
    <dbReference type="NCBI Taxonomy" id="1415580"/>
    <lineage>
        <taxon>Eukaryota</taxon>
        <taxon>Metazoa</taxon>
        <taxon>Chordata</taxon>
        <taxon>Craniata</taxon>
        <taxon>Vertebrata</taxon>
        <taxon>Euteleostomi</taxon>
        <taxon>Amphibia</taxon>
        <taxon>Gymnophiona</taxon>
        <taxon>Siphonopidae</taxon>
        <taxon>Microcaecilia</taxon>
    </lineage>
</organism>
<protein>
    <submittedName>
        <fullName evidence="3">Zinc finger protein 286B</fullName>
    </submittedName>
</protein>
<dbReference type="RefSeq" id="XP_030050452.1">
    <property type="nucleotide sequence ID" value="XM_030194592.1"/>
</dbReference>
<feature type="compositionally biased region" description="Acidic residues" evidence="1">
    <location>
        <begin position="118"/>
        <end position="127"/>
    </location>
</feature>
<sequence>MATGSDQKTLEMPDLTQEQPDNLGGEELQDWPVQSSPEGRPNFFRTMACALAGLGSMPAEILQIYMLQQQRCEEWEERHCKICYQYSCSYFSIFRTGSQSYTAEPTVEFLKMEEVPDSDLLDGGEENTDTKRDDGFGNKSKRMRVCDGQQREEWKYKVSPDPSVDCLESISRVIPHSIKENALKGEKPNVCIEQESNSTHCANLKQNQRLNEETLLQSTVFKERFIGKSNLAEQNKLHRHCIEYGKYFTYSVHDKNFSQVFDLRRHELINTGRNK</sequence>
<gene>
    <name evidence="3" type="primary">LOC115464200</name>
</gene>
<evidence type="ECO:0000256" key="1">
    <source>
        <dbReference type="SAM" id="MobiDB-lite"/>
    </source>
</evidence>
<reference evidence="3" key="1">
    <citation type="submission" date="2025-08" db="UniProtKB">
        <authorList>
            <consortium name="RefSeq"/>
        </authorList>
    </citation>
    <scope>IDENTIFICATION</scope>
</reference>
<accession>A0A6P7X4A7</accession>
<dbReference type="AlphaFoldDB" id="A0A6P7X4A7"/>
<evidence type="ECO:0000313" key="2">
    <source>
        <dbReference type="Proteomes" id="UP000515156"/>
    </source>
</evidence>
<dbReference type="Proteomes" id="UP000515156">
    <property type="component" value="Chromosome 3"/>
</dbReference>
<feature type="region of interest" description="Disordered" evidence="1">
    <location>
        <begin position="118"/>
        <end position="141"/>
    </location>
</feature>
<evidence type="ECO:0000313" key="3">
    <source>
        <dbReference type="RefSeq" id="XP_030050452.1"/>
    </source>
</evidence>
<feature type="region of interest" description="Disordered" evidence="1">
    <location>
        <begin position="1"/>
        <end position="37"/>
    </location>
</feature>
<proteinExistence type="predicted"/>
<name>A0A6P7X4A7_9AMPH</name>
<dbReference type="InParanoid" id="A0A6P7X4A7"/>
<keyword evidence="2" id="KW-1185">Reference proteome</keyword>
<dbReference type="KEGG" id="muo:115464200"/>